<keyword evidence="1" id="KW-0472">Membrane</keyword>
<organism evidence="2">
    <name type="scientific">Caudovirales sp. ctu3532</name>
    <dbReference type="NCBI Taxonomy" id="2827639"/>
    <lineage>
        <taxon>Viruses</taxon>
        <taxon>Duplodnaviria</taxon>
        <taxon>Heunggongvirae</taxon>
        <taxon>Uroviricota</taxon>
        <taxon>Caudoviricetes</taxon>
    </lineage>
</organism>
<protein>
    <submittedName>
        <fullName evidence="2">Uncharacterized protein</fullName>
    </submittedName>
</protein>
<keyword evidence="1" id="KW-0812">Transmembrane</keyword>
<proteinExistence type="predicted"/>
<keyword evidence="1" id="KW-1133">Transmembrane helix</keyword>
<accession>A0A8S5TIX6</accession>
<name>A0A8S5TIX6_9CAUD</name>
<feature type="transmembrane region" description="Helical" evidence="1">
    <location>
        <begin position="12"/>
        <end position="32"/>
    </location>
</feature>
<evidence type="ECO:0000313" key="2">
    <source>
        <dbReference type="EMBL" id="DAF62943.1"/>
    </source>
</evidence>
<dbReference type="EMBL" id="BK032830">
    <property type="protein sequence ID" value="DAF62943.1"/>
    <property type="molecule type" value="Genomic_DNA"/>
</dbReference>
<evidence type="ECO:0000256" key="1">
    <source>
        <dbReference type="SAM" id="Phobius"/>
    </source>
</evidence>
<sequence length="73" mass="8012">MGICEIIFANVWTWAGTVILVATVFGGLATTIKAFRRRTLRVTGIDGKIVEIENATDDDIARAMENVPACKTW</sequence>
<reference evidence="2" key="1">
    <citation type="journal article" date="2021" name="Proc. Natl. Acad. Sci. U.S.A.">
        <title>A Catalog of Tens of Thousands of Viruses from Human Metagenomes Reveals Hidden Associations with Chronic Diseases.</title>
        <authorList>
            <person name="Tisza M.J."/>
            <person name="Buck C.B."/>
        </authorList>
    </citation>
    <scope>NUCLEOTIDE SEQUENCE</scope>
    <source>
        <strain evidence="2">Ctu3532</strain>
    </source>
</reference>